<evidence type="ECO:0000256" key="1">
    <source>
        <dbReference type="SAM" id="MobiDB-lite"/>
    </source>
</evidence>
<feature type="compositionally biased region" description="Basic and acidic residues" evidence="1">
    <location>
        <begin position="220"/>
        <end position="233"/>
    </location>
</feature>
<evidence type="ECO:0000313" key="2">
    <source>
        <dbReference type="EMBL" id="GKT32768.1"/>
    </source>
</evidence>
<protein>
    <submittedName>
        <fullName evidence="2">Uncharacterized protein</fullName>
    </submittedName>
</protein>
<feature type="compositionally biased region" description="Low complexity" evidence="1">
    <location>
        <begin position="206"/>
        <end position="219"/>
    </location>
</feature>
<feature type="region of interest" description="Disordered" evidence="1">
    <location>
        <begin position="348"/>
        <end position="377"/>
    </location>
</feature>
<organism evidence="2 3">
    <name type="scientific">Aduncisulcus paluster</name>
    <dbReference type="NCBI Taxonomy" id="2918883"/>
    <lineage>
        <taxon>Eukaryota</taxon>
        <taxon>Metamonada</taxon>
        <taxon>Carpediemonas-like organisms</taxon>
        <taxon>Aduncisulcus</taxon>
    </lineage>
</organism>
<name>A0ABQ5KJS9_9EUKA</name>
<feature type="compositionally biased region" description="Polar residues" evidence="1">
    <location>
        <begin position="266"/>
        <end position="279"/>
    </location>
</feature>
<dbReference type="Proteomes" id="UP001057375">
    <property type="component" value="Unassembled WGS sequence"/>
</dbReference>
<feature type="compositionally biased region" description="Basic and acidic residues" evidence="1">
    <location>
        <begin position="280"/>
        <end position="302"/>
    </location>
</feature>
<feature type="compositionally biased region" description="Low complexity" evidence="1">
    <location>
        <begin position="546"/>
        <end position="556"/>
    </location>
</feature>
<feature type="region of interest" description="Disordered" evidence="1">
    <location>
        <begin position="1"/>
        <end position="65"/>
    </location>
</feature>
<proteinExistence type="predicted"/>
<feature type="region of interest" description="Disordered" evidence="1">
    <location>
        <begin position="526"/>
        <end position="560"/>
    </location>
</feature>
<sequence>MANKFKRRQKKVSKGQKTHRSSPKAPQSNKPAPIDQKAQDTVSRPLSSPYKGKIRKKSGYTPRISKPPYTEEDIYKCCEELHLSKHLVELEIATYRTKVQMSEYVRDGLVSSHRHHSLLYDDALQFHLQKVHSDRIEQAFSDHDAWNYQELLSMSEEEDYCVLASPEKPDIAELLVEKKSEAKDRIRKFQNYYSTIRQAREKTLQARAQSSKQKSSSSRLIEKKIRSHDHPSPKETPAIPTEGVLTVKSTPSPIRSRKDQKHPNPLKTSTIVPTHSVDNPTDKRYSTVDTTKGDVSRGGESRAEDDEEASHAHSEQSMGSSVGPASHAHSSSDSMVFKDEVVRIDEAEDDEEASHAHSEQSMGSSVGPASHAHSSSDSMVFKDEVVRIDEFAGKGQGGISGDKTDTDHIITTMMSHLIDPMDSIIKTNPDFEAVQESIVSGLKAKSLFQKYSYFPYNDVIIEIHDPFEATEVFTDFIPPPPPRIMKPMDIAIKYCQKHHGCVRIRAGRFSIWLPNTVKKAIMKREEQELDDTVTRSSPSGETKTLSISNTGVSSSSVPRLTRSGDNLTWFNEREKTAKEKATEVFMQIHRSENVNRNNNNNINNSFAMSSAFTSVDDNNSRRLSVSSVISSARSDVEILSKKKKKKRKKRRSDNLLCCSTKNSKVDQAKAFHPPSSSFTGSWSKVLSPLEAYMQIVRVQWGSERITGRYHAWRIIFCVLVVISKAFLSPSFPIISTFISAIA</sequence>
<feature type="compositionally biased region" description="Polar residues" evidence="1">
    <location>
        <begin position="534"/>
        <end position="545"/>
    </location>
</feature>
<evidence type="ECO:0000313" key="3">
    <source>
        <dbReference type="Proteomes" id="UP001057375"/>
    </source>
</evidence>
<reference evidence="2" key="1">
    <citation type="submission" date="2022-03" db="EMBL/GenBank/DDBJ databases">
        <title>Draft genome sequence of Aduncisulcus paluster, a free-living microaerophilic Fornicata.</title>
        <authorList>
            <person name="Yuyama I."/>
            <person name="Kume K."/>
            <person name="Tamura T."/>
            <person name="Inagaki Y."/>
            <person name="Hashimoto T."/>
        </authorList>
    </citation>
    <scope>NUCLEOTIDE SEQUENCE</scope>
    <source>
        <strain evidence="2">NY0171</strain>
    </source>
</reference>
<gene>
    <name evidence="2" type="ORF">ADUPG1_006842</name>
</gene>
<keyword evidence="3" id="KW-1185">Reference proteome</keyword>
<accession>A0ABQ5KJS9</accession>
<feature type="compositionally biased region" description="Basic residues" evidence="1">
    <location>
        <begin position="1"/>
        <end position="22"/>
    </location>
</feature>
<feature type="region of interest" description="Disordered" evidence="1">
    <location>
        <begin position="203"/>
        <end position="336"/>
    </location>
</feature>
<comment type="caution">
    <text evidence="2">The sequence shown here is derived from an EMBL/GenBank/DDBJ whole genome shotgun (WGS) entry which is preliminary data.</text>
</comment>
<feature type="non-terminal residue" evidence="2">
    <location>
        <position position="742"/>
    </location>
</feature>
<dbReference type="EMBL" id="BQXS01010048">
    <property type="protein sequence ID" value="GKT32768.1"/>
    <property type="molecule type" value="Genomic_DNA"/>
</dbReference>